<dbReference type="OrthoDB" id="9809784at2"/>
<dbReference type="HAMAP" id="MF_01690">
    <property type="entry name" value="DapE"/>
    <property type="match status" value="1"/>
</dbReference>
<name>A0A512IJ29_9HYPH</name>
<evidence type="ECO:0000256" key="2">
    <source>
        <dbReference type="ARBA" id="ARBA00006746"/>
    </source>
</evidence>
<dbReference type="PROSITE" id="PS00758">
    <property type="entry name" value="ARGE_DAPE_CPG2_1"/>
    <property type="match status" value="1"/>
</dbReference>
<feature type="binding site" evidence="15">
    <location>
        <position position="171"/>
    </location>
    <ligand>
        <name>Zn(2+)</name>
        <dbReference type="ChEBI" id="CHEBI:29105"/>
        <label>1</label>
    </ligand>
</feature>
<dbReference type="InterPro" id="IPR002933">
    <property type="entry name" value="Peptidase_M20"/>
</dbReference>
<dbReference type="InterPro" id="IPR005941">
    <property type="entry name" value="DapE_proteobac"/>
</dbReference>
<protein>
    <recommendedName>
        <fullName evidence="5 15">Succinyl-diaminopimelate desuccinylase</fullName>
        <shortName evidence="15">SDAP desuccinylase</shortName>
        <ecNumber evidence="4 15">3.5.1.18</ecNumber>
    </recommendedName>
    <alternativeName>
        <fullName evidence="13 15">N-succinyl-LL-2,6-diaminoheptanedioate amidohydrolase</fullName>
    </alternativeName>
</protein>
<dbReference type="RefSeq" id="WP_147076025.1">
    <property type="nucleotide sequence ID" value="NZ_BJZT01000002.1"/>
</dbReference>
<dbReference type="PANTHER" id="PTHR43808:SF31">
    <property type="entry name" value="N-ACETYL-L-CITRULLINE DEACETYLASE"/>
    <property type="match status" value="1"/>
</dbReference>
<accession>A0A512IJ29</accession>
<keyword evidence="12 15" id="KW-0170">Cobalt</keyword>
<dbReference type="Pfam" id="PF07687">
    <property type="entry name" value="M20_dimer"/>
    <property type="match status" value="1"/>
</dbReference>
<dbReference type="GO" id="GO:0009014">
    <property type="term" value="F:succinyl-diaminopimelate desuccinylase activity"/>
    <property type="evidence" value="ECO:0007669"/>
    <property type="project" value="UniProtKB-UniRule"/>
</dbReference>
<evidence type="ECO:0000256" key="7">
    <source>
        <dbReference type="ARBA" id="ARBA00022723"/>
    </source>
</evidence>
<evidence type="ECO:0000256" key="9">
    <source>
        <dbReference type="ARBA" id="ARBA00022833"/>
    </source>
</evidence>
<evidence type="ECO:0000256" key="3">
    <source>
        <dbReference type="ARBA" id="ARBA00011738"/>
    </source>
</evidence>
<evidence type="ECO:0000256" key="4">
    <source>
        <dbReference type="ARBA" id="ARBA00011921"/>
    </source>
</evidence>
<comment type="similarity">
    <text evidence="2 15">Belongs to the peptidase M20A family. DapE subfamily.</text>
</comment>
<dbReference type="EMBL" id="BJZT01000002">
    <property type="protein sequence ID" value="GEO97717.1"/>
    <property type="molecule type" value="Genomic_DNA"/>
</dbReference>
<feature type="binding site" evidence="15">
    <location>
        <position position="143"/>
    </location>
    <ligand>
        <name>Zn(2+)</name>
        <dbReference type="ChEBI" id="CHEBI:29105"/>
        <label>2</label>
    </ligand>
</feature>
<keyword evidence="6 15" id="KW-0028">Amino-acid biosynthesis</keyword>
<feature type="domain" description="Peptidase M20 dimerisation" evidence="16">
    <location>
        <begin position="184"/>
        <end position="288"/>
    </location>
</feature>
<evidence type="ECO:0000256" key="15">
    <source>
        <dbReference type="HAMAP-Rule" id="MF_01690"/>
    </source>
</evidence>
<dbReference type="GO" id="GO:0008270">
    <property type="term" value="F:zinc ion binding"/>
    <property type="evidence" value="ECO:0007669"/>
    <property type="project" value="UniProtKB-UniRule"/>
</dbReference>
<comment type="catalytic activity">
    <reaction evidence="14 15">
        <text>N-succinyl-(2S,6S)-2,6-diaminopimelate + H2O = (2S,6S)-2,6-diaminopimelate + succinate</text>
        <dbReference type="Rhea" id="RHEA:22608"/>
        <dbReference type="ChEBI" id="CHEBI:15377"/>
        <dbReference type="ChEBI" id="CHEBI:30031"/>
        <dbReference type="ChEBI" id="CHEBI:57609"/>
        <dbReference type="ChEBI" id="CHEBI:58087"/>
        <dbReference type="EC" id="3.5.1.18"/>
    </reaction>
</comment>
<comment type="caution">
    <text evidence="17">The sequence shown here is derived from an EMBL/GenBank/DDBJ whole genome shotgun (WGS) entry which is preliminary data.</text>
</comment>
<dbReference type="AlphaFoldDB" id="A0A512IJ29"/>
<keyword evidence="8 15" id="KW-0378">Hydrolase</keyword>
<comment type="subunit">
    <text evidence="3 15">Homodimer.</text>
</comment>
<keyword evidence="11 15" id="KW-0457">Lysine biosynthesis</keyword>
<keyword evidence="18" id="KW-1185">Reference proteome</keyword>
<evidence type="ECO:0000313" key="17">
    <source>
        <dbReference type="EMBL" id="GEO97717.1"/>
    </source>
</evidence>
<feature type="binding site" evidence="15">
    <location>
        <position position="108"/>
    </location>
    <ligand>
        <name>Zn(2+)</name>
        <dbReference type="ChEBI" id="CHEBI:29105"/>
        <label>2</label>
    </ligand>
</feature>
<dbReference type="Proteomes" id="UP000321258">
    <property type="component" value="Unassembled WGS sequence"/>
</dbReference>
<feature type="active site" description="Proton acceptor" evidence="15">
    <location>
        <position position="142"/>
    </location>
</feature>
<evidence type="ECO:0000256" key="5">
    <source>
        <dbReference type="ARBA" id="ARBA00022391"/>
    </source>
</evidence>
<dbReference type="SUPFAM" id="SSF53187">
    <property type="entry name" value="Zn-dependent exopeptidases"/>
    <property type="match status" value="1"/>
</dbReference>
<feature type="active site" evidence="15">
    <location>
        <position position="77"/>
    </location>
</feature>
<dbReference type="GO" id="GO:0009089">
    <property type="term" value="P:lysine biosynthetic process via diaminopimelate"/>
    <property type="evidence" value="ECO:0007669"/>
    <property type="project" value="UniProtKB-UniRule"/>
</dbReference>
<dbReference type="InterPro" id="IPR011650">
    <property type="entry name" value="Peptidase_M20_dimer"/>
</dbReference>
<dbReference type="PANTHER" id="PTHR43808">
    <property type="entry name" value="ACETYLORNITHINE DEACETYLASE"/>
    <property type="match status" value="1"/>
</dbReference>
<evidence type="ECO:0000256" key="8">
    <source>
        <dbReference type="ARBA" id="ARBA00022801"/>
    </source>
</evidence>
<comment type="pathway">
    <text evidence="1 15">Amino-acid biosynthesis; L-lysine biosynthesis via DAP pathway; LL-2,6-diaminopimelate from (S)-tetrahydrodipicolinate (succinylase route): step 3/3.</text>
</comment>
<comment type="function">
    <text evidence="15">Catalyzes the hydrolysis of N-succinyl-L,L-diaminopimelic acid (SDAP), forming succinate and LL-2,6-diaminopimelate (DAP), an intermediate involved in the bacterial biosynthesis of lysine and meso-diaminopimelic acid, an essential component of bacterial cell walls.</text>
</comment>
<keyword evidence="7 15" id="KW-0479">Metal-binding</keyword>
<dbReference type="EC" id="3.5.1.18" evidence="4 15"/>
<keyword evidence="10 15" id="KW-0220">Diaminopimelate biosynthesis</keyword>
<comment type="cofactor">
    <cofactor evidence="15">
        <name>Zn(2+)</name>
        <dbReference type="ChEBI" id="CHEBI:29105"/>
    </cofactor>
    <cofactor evidence="15">
        <name>Co(2+)</name>
        <dbReference type="ChEBI" id="CHEBI:48828"/>
    </cofactor>
    <text evidence="15">Binds 2 Zn(2+) or Co(2+) ions per subunit.</text>
</comment>
<dbReference type="InterPro" id="IPR050072">
    <property type="entry name" value="Peptidase_M20A"/>
</dbReference>
<proteinExistence type="inferred from homology"/>
<sequence length="391" mass="41541">MTHDTPSPIALAQSLIRCPSVTPEEGGALALLENVLGQAGFSVERPVFSEPGMPDIENLYARIGTGSPCLLFAGHTDVVPTGETSAWTHDPFSGEIADGRLYGRGAVDMKGSIACKLAATLAFLRERPDFGGSIAFLITGDEEGPAINGTVKLLAWARDRGERFDHCLLGEPTNPSRLGEMIKIGRRGSLTGTITVHGRQGHVAYPHRAENPIPGLLRLCSGLIVDPLDDGTAHFDASNLEFTTIDVGNPATNVIPASAKAVFNIRFNEGWSAESLGAEIRRRLDASAGNIVRFSLDLQPSNAPAFLTQPDAFVDVVAGAIEAETGLKPTLSTTGGTSDARFIKDCCPVIEFGLVGETMHQIDECVAVADLEQLTAIYRRVLDAYFPSSSA</sequence>
<evidence type="ECO:0000259" key="16">
    <source>
        <dbReference type="Pfam" id="PF07687"/>
    </source>
</evidence>
<dbReference type="NCBIfam" id="NF009557">
    <property type="entry name" value="PRK13009.1"/>
    <property type="match status" value="1"/>
</dbReference>
<reference evidence="17 18" key="1">
    <citation type="submission" date="2019-07" db="EMBL/GenBank/DDBJ databases">
        <title>Whole genome shotgun sequence of Methylobacterium haplocladii NBRC 107714.</title>
        <authorList>
            <person name="Hosoyama A."/>
            <person name="Uohara A."/>
            <person name="Ohji S."/>
            <person name="Ichikawa N."/>
        </authorList>
    </citation>
    <scope>NUCLEOTIDE SEQUENCE [LARGE SCALE GENOMIC DNA]</scope>
    <source>
        <strain evidence="17 18">NBRC 107714</strain>
    </source>
</reference>
<evidence type="ECO:0000256" key="6">
    <source>
        <dbReference type="ARBA" id="ARBA00022605"/>
    </source>
</evidence>
<dbReference type="UniPathway" id="UPA00034">
    <property type="reaction ID" value="UER00021"/>
</dbReference>
<dbReference type="GO" id="GO:0006526">
    <property type="term" value="P:L-arginine biosynthetic process"/>
    <property type="evidence" value="ECO:0007669"/>
    <property type="project" value="TreeGrafter"/>
</dbReference>
<keyword evidence="9 15" id="KW-0862">Zinc</keyword>
<dbReference type="SUPFAM" id="SSF55031">
    <property type="entry name" value="Bacterial exopeptidase dimerisation domain"/>
    <property type="match status" value="1"/>
</dbReference>
<feature type="binding site" evidence="15">
    <location>
        <position position="360"/>
    </location>
    <ligand>
        <name>Zn(2+)</name>
        <dbReference type="ChEBI" id="CHEBI:29105"/>
        <label>2</label>
    </ligand>
</feature>
<evidence type="ECO:0000256" key="13">
    <source>
        <dbReference type="ARBA" id="ARBA00031891"/>
    </source>
</evidence>
<dbReference type="GO" id="GO:0019877">
    <property type="term" value="P:diaminopimelate biosynthetic process"/>
    <property type="evidence" value="ECO:0007669"/>
    <property type="project" value="UniProtKB-UniRule"/>
</dbReference>
<dbReference type="InterPro" id="IPR036264">
    <property type="entry name" value="Bact_exopeptidase_dim_dom"/>
</dbReference>
<dbReference type="GO" id="GO:0008777">
    <property type="term" value="F:acetylornithine deacetylase activity"/>
    <property type="evidence" value="ECO:0007669"/>
    <property type="project" value="TreeGrafter"/>
</dbReference>
<organism evidence="17 18">
    <name type="scientific">Methylobacterium haplocladii</name>
    <dbReference type="NCBI Taxonomy" id="1176176"/>
    <lineage>
        <taxon>Bacteria</taxon>
        <taxon>Pseudomonadati</taxon>
        <taxon>Pseudomonadota</taxon>
        <taxon>Alphaproteobacteria</taxon>
        <taxon>Hyphomicrobiales</taxon>
        <taxon>Methylobacteriaceae</taxon>
        <taxon>Methylobacterium</taxon>
    </lineage>
</organism>
<evidence type="ECO:0000256" key="10">
    <source>
        <dbReference type="ARBA" id="ARBA00022915"/>
    </source>
</evidence>
<evidence type="ECO:0000256" key="1">
    <source>
        <dbReference type="ARBA" id="ARBA00005130"/>
    </source>
</evidence>
<dbReference type="PROSITE" id="PS00759">
    <property type="entry name" value="ARGE_DAPE_CPG2_2"/>
    <property type="match status" value="1"/>
</dbReference>
<dbReference type="Pfam" id="PF01546">
    <property type="entry name" value="Peptidase_M20"/>
    <property type="match status" value="1"/>
</dbReference>
<dbReference type="GO" id="GO:0050897">
    <property type="term" value="F:cobalt ion binding"/>
    <property type="evidence" value="ECO:0007669"/>
    <property type="project" value="UniProtKB-UniRule"/>
</dbReference>
<feature type="binding site" evidence="15">
    <location>
        <position position="108"/>
    </location>
    <ligand>
        <name>Zn(2+)</name>
        <dbReference type="ChEBI" id="CHEBI:29105"/>
        <label>1</label>
    </ligand>
</feature>
<evidence type="ECO:0000256" key="14">
    <source>
        <dbReference type="ARBA" id="ARBA00051301"/>
    </source>
</evidence>
<gene>
    <name evidence="15 17" type="primary">dapE</name>
    <name evidence="17" type="ORF">MHA02_01050</name>
</gene>
<dbReference type="CDD" id="cd03891">
    <property type="entry name" value="M20_DapE_proteobac"/>
    <property type="match status" value="1"/>
</dbReference>
<evidence type="ECO:0000256" key="11">
    <source>
        <dbReference type="ARBA" id="ARBA00023154"/>
    </source>
</evidence>
<dbReference type="Gene3D" id="3.40.630.10">
    <property type="entry name" value="Zn peptidases"/>
    <property type="match status" value="2"/>
</dbReference>
<dbReference type="InterPro" id="IPR001261">
    <property type="entry name" value="ArgE/DapE_CS"/>
</dbReference>
<evidence type="ECO:0000256" key="12">
    <source>
        <dbReference type="ARBA" id="ARBA00023285"/>
    </source>
</evidence>
<feature type="binding site" evidence="15">
    <location>
        <position position="75"/>
    </location>
    <ligand>
        <name>Zn(2+)</name>
        <dbReference type="ChEBI" id="CHEBI:29105"/>
        <label>1</label>
    </ligand>
</feature>
<evidence type="ECO:0000313" key="18">
    <source>
        <dbReference type="Proteomes" id="UP000321258"/>
    </source>
</evidence>
<dbReference type="NCBIfam" id="TIGR01246">
    <property type="entry name" value="dapE_proteo"/>
    <property type="match status" value="1"/>
</dbReference>